<dbReference type="Gene3D" id="3.30.70.360">
    <property type="match status" value="1"/>
</dbReference>
<dbReference type="Pfam" id="PF01546">
    <property type="entry name" value="Peptidase_M20"/>
    <property type="match status" value="1"/>
</dbReference>
<dbReference type="Proteomes" id="UP001596455">
    <property type="component" value="Unassembled WGS sequence"/>
</dbReference>
<dbReference type="InterPro" id="IPR002933">
    <property type="entry name" value="Peptidase_M20"/>
</dbReference>
<evidence type="ECO:0000256" key="5">
    <source>
        <dbReference type="ARBA" id="ARBA00022801"/>
    </source>
</evidence>
<dbReference type="EMBL" id="JBHTCQ010000001">
    <property type="protein sequence ID" value="MFC7404781.1"/>
    <property type="molecule type" value="Genomic_DNA"/>
</dbReference>
<evidence type="ECO:0000256" key="4">
    <source>
        <dbReference type="ARBA" id="ARBA00022723"/>
    </source>
</evidence>
<comment type="similarity">
    <text evidence="2">Belongs to the peptidase M20 family.</text>
</comment>
<name>A0ABW2Q6G0_9MICO</name>
<comment type="subunit">
    <text evidence="3">Homodimer.</text>
</comment>
<dbReference type="SUPFAM" id="SSF55031">
    <property type="entry name" value="Bacterial exopeptidase dimerisation domain"/>
    <property type="match status" value="1"/>
</dbReference>
<dbReference type="Gene3D" id="3.40.630.10">
    <property type="entry name" value="Zn peptidases"/>
    <property type="match status" value="1"/>
</dbReference>
<comment type="cofactor">
    <cofactor evidence="1">
        <name>Mn(2+)</name>
        <dbReference type="ChEBI" id="CHEBI:29035"/>
    </cofactor>
</comment>
<evidence type="ECO:0000313" key="7">
    <source>
        <dbReference type="EMBL" id="MFC7404781.1"/>
    </source>
</evidence>
<dbReference type="PANTHER" id="PTHR32494">
    <property type="entry name" value="ALLANTOATE DEIMINASE-RELATED"/>
    <property type="match status" value="1"/>
</dbReference>
<evidence type="ECO:0000313" key="8">
    <source>
        <dbReference type="Proteomes" id="UP001596455"/>
    </source>
</evidence>
<dbReference type="InterPro" id="IPR036264">
    <property type="entry name" value="Bact_exopeptidase_dim_dom"/>
</dbReference>
<sequence length="414" mass="43543">MTAAPQPVADRIGSTWQEMADLHDPDLPGWSRVAFTEPDTAGRHWIADRMRTAGMDARIDAVGNVIGVLPGTAPSAPAIVTGSHTDTVPGGGRFDGVVGVLGAIEMVEAFREAGVRLRHELRVVDFANEEGNPQGVMLVGSRAISGHLTPQHLAATDAEGTSLADVIARAGLRPEEIDTCRWDAGEVAAFVELHIEQGPVLEQQGASLGIVTRIAGIENFVVDVLGRRDHAGTTPMNARNDALCAAAGTILAVERLAASGADSVGTVGSLTTSPEATNVVSEMARVTGEFRSPHAERLAELRDRLAAATAEQDAAWGTESTVRWGQVDDPTPMDDVVSEHLLDAARDVGHEAVRIYSGAGHDTVQMAHLCPTGMIFVPSAGGRSHCPEEWTDLSAVVDGAGVLAQAILRLDERL</sequence>
<keyword evidence="6" id="KW-0464">Manganese</keyword>
<keyword evidence="8" id="KW-1185">Reference proteome</keyword>
<evidence type="ECO:0000256" key="6">
    <source>
        <dbReference type="ARBA" id="ARBA00023211"/>
    </source>
</evidence>
<reference evidence="8" key="1">
    <citation type="journal article" date="2019" name="Int. J. Syst. Evol. Microbiol.">
        <title>The Global Catalogue of Microorganisms (GCM) 10K type strain sequencing project: providing services to taxonomists for standard genome sequencing and annotation.</title>
        <authorList>
            <consortium name="The Broad Institute Genomics Platform"/>
            <consortium name="The Broad Institute Genome Sequencing Center for Infectious Disease"/>
            <person name="Wu L."/>
            <person name="Ma J."/>
        </authorList>
    </citation>
    <scope>NUCLEOTIDE SEQUENCE [LARGE SCALE GENOMIC DNA]</scope>
    <source>
        <strain evidence="8">JCM 1490</strain>
    </source>
</reference>
<keyword evidence="4" id="KW-0479">Metal-binding</keyword>
<dbReference type="CDD" id="cd03884">
    <property type="entry name" value="M20_bAS"/>
    <property type="match status" value="1"/>
</dbReference>
<comment type="caution">
    <text evidence="7">The sequence shown here is derived from an EMBL/GenBank/DDBJ whole genome shotgun (WGS) entry which is preliminary data.</text>
</comment>
<proteinExistence type="inferred from homology"/>
<dbReference type="PIRSF" id="PIRSF001235">
    <property type="entry name" value="Amidase_carbamoylase"/>
    <property type="match status" value="1"/>
</dbReference>
<dbReference type="RefSeq" id="WP_382392503.1">
    <property type="nucleotide sequence ID" value="NZ_JBHTCQ010000001.1"/>
</dbReference>
<evidence type="ECO:0000256" key="1">
    <source>
        <dbReference type="ARBA" id="ARBA00001936"/>
    </source>
</evidence>
<gene>
    <name evidence="7" type="ORF">ACFQQL_06630</name>
</gene>
<evidence type="ECO:0000256" key="3">
    <source>
        <dbReference type="ARBA" id="ARBA00011738"/>
    </source>
</evidence>
<organism evidence="7 8">
    <name type="scientific">Georgenia alba</name>
    <dbReference type="NCBI Taxonomy" id="2233858"/>
    <lineage>
        <taxon>Bacteria</taxon>
        <taxon>Bacillati</taxon>
        <taxon>Actinomycetota</taxon>
        <taxon>Actinomycetes</taxon>
        <taxon>Micrococcales</taxon>
        <taxon>Bogoriellaceae</taxon>
        <taxon>Georgenia</taxon>
    </lineage>
</organism>
<evidence type="ECO:0000256" key="2">
    <source>
        <dbReference type="ARBA" id="ARBA00006153"/>
    </source>
</evidence>
<dbReference type="PANTHER" id="PTHR32494:SF19">
    <property type="entry name" value="ALLANTOATE DEIMINASE-RELATED"/>
    <property type="match status" value="1"/>
</dbReference>
<dbReference type="NCBIfam" id="TIGR01879">
    <property type="entry name" value="hydantase"/>
    <property type="match status" value="1"/>
</dbReference>
<dbReference type="InterPro" id="IPR010158">
    <property type="entry name" value="Amidase_Cbmase"/>
</dbReference>
<keyword evidence="5" id="KW-0378">Hydrolase</keyword>
<dbReference type="SUPFAM" id="SSF53187">
    <property type="entry name" value="Zn-dependent exopeptidases"/>
    <property type="match status" value="1"/>
</dbReference>
<accession>A0ABW2Q6G0</accession>
<protein>
    <submittedName>
        <fullName evidence="7">M20 family metallo-hydrolase</fullName>
    </submittedName>
</protein>